<dbReference type="AlphaFoldDB" id="A0A5S6QID0"/>
<protein>
    <submittedName>
        <fullName evidence="2">Peptidase S1 domain-containing protein</fullName>
    </submittedName>
</protein>
<dbReference type="WBParaSite" id="TMUE_2000007136.1">
    <property type="protein sequence ID" value="TMUE_2000007136.1"/>
    <property type="gene ID" value="WBGene00299804"/>
</dbReference>
<proteinExistence type="predicted"/>
<name>A0A5S6QID0_TRIMR</name>
<reference evidence="2" key="1">
    <citation type="submission" date="2019-12" db="UniProtKB">
        <authorList>
            <consortium name="WormBaseParasite"/>
        </authorList>
    </citation>
    <scope>IDENTIFICATION</scope>
</reference>
<sequence length="100" mass="11329">MMYKYSKEDNTSLASSVIWKSDQCGLEQEVFVCYLTRDEFAREPVVESGAVGANIFNVLTITRWISDVIDKVDERTFELTCCLFVLCTYNADSCPLTCTS</sequence>
<evidence type="ECO:0000313" key="2">
    <source>
        <dbReference type="WBParaSite" id="TMUE_2000007136.1"/>
    </source>
</evidence>
<evidence type="ECO:0000313" key="1">
    <source>
        <dbReference type="Proteomes" id="UP000046395"/>
    </source>
</evidence>
<organism evidence="1 2">
    <name type="scientific">Trichuris muris</name>
    <name type="common">Mouse whipworm</name>
    <dbReference type="NCBI Taxonomy" id="70415"/>
    <lineage>
        <taxon>Eukaryota</taxon>
        <taxon>Metazoa</taxon>
        <taxon>Ecdysozoa</taxon>
        <taxon>Nematoda</taxon>
        <taxon>Enoplea</taxon>
        <taxon>Dorylaimia</taxon>
        <taxon>Trichinellida</taxon>
        <taxon>Trichuridae</taxon>
        <taxon>Trichuris</taxon>
    </lineage>
</organism>
<keyword evidence="1" id="KW-1185">Reference proteome</keyword>
<accession>A0A5S6QID0</accession>
<dbReference type="Proteomes" id="UP000046395">
    <property type="component" value="Unassembled WGS sequence"/>
</dbReference>